<dbReference type="PANTHER" id="PTHR43736">
    <property type="entry name" value="ADP-RIBOSE PYROPHOSPHATASE"/>
    <property type="match status" value="1"/>
</dbReference>
<dbReference type="InterPro" id="IPR059176">
    <property type="entry name" value="UDP-X_N"/>
</dbReference>
<evidence type="ECO:0000256" key="1">
    <source>
        <dbReference type="ARBA" id="ARBA00005582"/>
    </source>
</evidence>
<feature type="domain" description="Nudix hydrolase" evidence="2">
    <location>
        <begin position="71"/>
        <end position="197"/>
    </location>
</feature>
<dbReference type="Pfam" id="PF12535">
    <property type="entry name" value="Nudix_N"/>
    <property type="match status" value="1"/>
</dbReference>
<dbReference type="EMBL" id="JBBPCC010000047">
    <property type="protein sequence ID" value="MEK8133152.1"/>
    <property type="molecule type" value="Genomic_DNA"/>
</dbReference>
<gene>
    <name evidence="3" type="ORF">WMW72_35345</name>
</gene>
<accession>A0ABU9DYE3</accession>
<keyword evidence="3" id="KW-0378">Hydrolase</keyword>
<evidence type="ECO:0000259" key="2">
    <source>
        <dbReference type="PROSITE" id="PS51462"/>
    </source>
</evidence>
<dbReference type="Proteomes" id="UP001469365">
    <property type="component" value="Unassembled WGS sequence"/>
</dbReference>
<dbReference type="Gene3D" id="6.10.250.1120">
    <property type="match status" value="1"/>
</dbReference>
<reference evidence="3 4" key="1">
    <citation type="submission" date="2024-04" db="EMBL/GenBank/DDBJ databases">
        <title>draft genome sequnece of Paenibacillus filicis.</title>
        <authorList>
            <person name="Kim D.-U."/>
        </authorList>
    </citation>
    <scope>NUCLEOTIDE SEQUENCE [LARGE SCALE GENOMIC DNA]</scope>
    <source>
        <strain evidence="3 4">KACC14197</strain>
    </source>
</reference>
<dbReference type="PANTHER" id="PTHR43736:SF1">
    <property type="entry name" value="DIHYDRONEOPTERIN TRIPHOSPHATE DIPHOSPHATASE"/>
    <property type="match status" value="1"/>
</dbReference>
<organism evidence="3 4">
    <name type="scientific">Paenibacillus filicis</name>
    <dbReference type="NCBI Taxonomy" id="669464"/>
    <lineage>
        <taxon>Bacteria</taxon>
        <taxon>Bacillati</taxon>
        <taxon>Bacillota</taxon>
        <taxon>Bacilli</taxon>
        <taxon>Bacillales</taxon>
        <taxon>Paenibacillaceae</taxon>
        <taxon>Paenibacillus</taxon>
    </lineage>
</organism>
<dbReference type="Pfam" id="PF00293">
    <property type="entry name" value="NUDIX"/>
    <property type="match status" value="1"/>
</dbReference>
<dbReference type="PROSITE" id="PS51462">
    <property type="entry name" value="NUDIX"/>
    <property type="match status" value="1"/>
</dbReference>
<dbReference type="EC" id="3.6.-.-" evidence="3"/>
<evidence type="ECO:0000313" key="3">
    <source>
        <dbReference type="EMBL" id="MEK8133152.1"/>
    </source>
</evidence>
<keyword evidence="4" id="KW-1185">Reference proteome</keyword>
<dbReference type="SUPFAM" id="SSF55811">
    <property type="entry name" value="Nudix"/>
    <property type="match status" value="1"/>
</dbReference>
<dbReference type="Gene3D" id="3.90.79.10">
    <property type="entry name" value="Nucleoside Triphosphate Pyrophosphohydrolase"/>
    <property type="match status" value="1"/>
</dbReference>
<dbReference type="InterPro" id="IPR000086">
    <property type="entry name" value="NUDIX_hydrolase_dom"/>
</dbReference>
<dbReference type="InterPro" id="IPR015797">
    <property type="entry name" value="NUDIX_hydrolase-like_dom_sf"/>
</dbReference>
<dbReference type="GO" id="GO:0016787">
    <property type="term" value="F:hydrolase activity"/>
    <property type="evidence" value="ECO:0007669"/>
    <property type="project" value="UniProtKB-KW"/>
</dbReference>
<proteinExistence type="inferred from homology"/>
<evidence type="ECO:0000313" key="4">
    <source>
        <dbReference type="Proteomes" id="UP001469365"/>
    </source>
</evidence>
<sequence length="210" mass="23963">MDELYKNSQWLSWTQKLQAIAQTGLAYSRDVYDQERFEELRSISVQIMSAYSGFPQDQVRTLFAGESGYATPKVDVRGVAFRDNRILLVRETLDGLWSIPGGWADIGYSPREIAVKELKEESGFDVSPVRLLAVLDRDRHDHPPHAHYIYKMFILCEIIGGEVMTGTETTGVGFFAEDELPPLSTDRVTESQIRLFFRQVREGDMTTVFD</sequence>
<name>A0ABU9DYE3_9BACL</name>
<comment type="caution">
    <text evidence="3">The sequence shown here is derived from an EMBL/GenBank/DDBJ whole genome shotgun (WGS) entry which is preliminary data.</text>
</comment>
<dbReference type="RefSeq" id="WP_341420285.1">
    <property type="nucleotide sequence ID" value="NZ_JBBPCC010000047.1"/>
</dbReference>
<dbReference type="CDD" id="cd04672">
    <property type="entry name" value="NUDIX_CDP-Chase_like"/>
    <property type="match status" value="1"/>
</dbReference>
<comment type="similarity">
    <text evidence="1">Belongs to the Nudix hydrolase family.</text>
</comment>
<protein>
    <submittedName>
        <fullName evidence="3">NUDIX hydrolase</fullName>
        <ecNumber evidence="3">3.6.-.-</ecNumber>
    </submittedName>
</protein>